<keyword evidence="4" id="KW-1185">Reference proteome</keyword>
<reference evidence="2 4" key="2">
    <citation type="submission" date="2018-05" db="EMBL/GenBank/DDBJ databases">
        <title>Reference genomes for bee gut microbiota database.</title>
        <authorList>
            <person name="Ellegaard K.M."/>
        </authorList>
    </citation>
    <scope>NUCLEOTIDE SEQUENCE [LARGE SCALE GENOMIC DNA]</scope>
    <source>
        <strain evidence="2 4">ESL0184</strain>
    </source>
</reference>
<dbReference type="PATRIC" id="fig|1218507.3.peg.1859"/>
<protein>
    <submittedName>
        <fullName evidence="1">Thioredoxin-disulfide reductase</fullName>
    </submittedName>
</protein>
<dbReference type="OrthoDB" id="9762921at2"/>
<evidence type="ECO:0000313" key="2">
    <source>
        <dbReference type="EMBL" id="PXY85247.1"/>
    </source>
</evidence>
<organism evidence="1 3">
    <name type="scientific">Lactobacillus melliventris</name>
    <dbReference type="NCBI Taxonomy" id="1218507"/>
    <lineage>
        <taxon>Bacteria</taxon>
        <taxon>Bacillati</taxon>
        <taxon>Bacillota</taxon>
        <taxon>Bacilli</taxon>
        <taxon>Lactobacillales</taxon>
        <taxon>Lactobacillaceae</taxon>
        <taxon>Lactobacillus</taxon>
    </lineage>
</organism>
<gene>
    <name evidence="1" type="primary">trxB2</name>
    <name evidence="2" type="ORF">DK873_08955</name>
    <name evidence="1" type="ORF">JF74_16650</name>
</gene>
<dbReference type="HOGENOM" id="CLU_2825698_0_0_9"/>
<evidence type="ECO:0000313" key="3">
    <source>
        <dbReference type="Proteomes" id="UP000033531"/>
    </source>
</evidence>
<sequence length="66" mass="7345">MNKKYDVLIIEAGPAVLYTSIIFKKGTPMKVSNELIKVVIAEAQEIGGLTQYAFIQILYSEALVIR</sequence>
<dbReference type="Proteomes" id="UP000247698">
    <property type="component" value="Unassembled WGS sequence"/>
</dbReference>
<comment type="caution">
    <text evidence="1">The sequence shown here is derived from an EMBL/GenBank/DDBJ whole genome shotgun (WGS) entry which is preliminary data.</text>
</comment>
<dbReference type="AlphaFoldDB" id="A0A0F4LAC9"/>
<name>A0A0F4LAC9_9LACO</name>
<reference evidence="1 3" key="1">
    <citation type="submission" date="2015-01" db="EMBL/GenBank/DDBJ databases">
        <title>Comparative genomics of the lactic acid bacteria isolated from the honey bee gut.</title>
        <authorList>
            <person name="Ellegaard K.M."/>
            <person name="Tamarit D."/>
            <person name="Javelind E."/>
            <person name="Olofsson T."/>
            <person name="Andersson S.G."/>
            <person name="Vasquez A."/>
        </authorList>
    </citation>
    <scope>NUCLEOTIDE SEQUENCE [LARGE SCALE GENOMIC DNA]</scope>
    <source>
        <strain evidence="1 3">Hma8</strain>
    </source>
</reference>
<dbReference type="Proteomes" id="UP000033531">
    <property type="component" value="Unassembled WGS sequence"/>
</dbReference>
<evidence type="ECO:0000313" key="1">
    <source>
        <dbReference type="EMBL" id="KJY55812.1"/>
    </source>
</evidence>
<dbReference type="EMBL" id="QGLG01000002">
    <property type="protein sequence ID" value="PXY85247.1"/>
    <property type="molecule type" value="Genomic_DNA"/>
</dbReference>
<evidence type="ECO:0000313" key="4">
    <source>
        <dbReference type="Proteomes" id="UP000247698"/>
    </source>
</evidence>
<dbReference type="RefSeq" id="WP_046325588.1">
    <property type="nucleotide sequence ID" value="NZ_JBHTMT010000004.1"/>
</dbReference>
<dbReference type="EMBL" id="JXLI01000013">
    <property type="protein sequence ID" value="KJY55812.1"/>
    <property type="molecule type" value="Genomic_DNA"/>
</dbReference>
<accession>A0A0F4LAC9</accession>
<proteinExistence type="predicted"/>